<feature type="region of interest" description="Disordered" evidence="1">
    <location>
        <begin position="1"/>
        <end position="33"/>
    </location>
</feature>
<dbReference type="EMBL" id="MU128999">
    <property type="protein sequence ID" value="KAF9511519.1"/>
    <property type="molecule type" value="Genomic_DNA"/>
</dbReference>
<feature type="compositionally biased region" description="Basic and acidic residues" evidence="1">
    <location>
        <begin position="1"/>
        <end position="14"/>
    </location>
</feature>
<dbReference type="AlphaFoldDB" id="A0A9P6AT25"/>
<sequence length="123" mass="14190">MMVEEEHGSTDRAGRYTLVDPHPSKGSTLNSGDDDVEARFLRCWTDRISLVFILGDSFIPRIRVSRIDQILLWPLHCFMMLSTAPQHPWVQIYLRTHGVVLRRTISRIYVPILHLLLPLPSLS</sequence>
<keyword evidence="3" id="KW-1185">Reference proteome</keyword>
<proteinExistence type="predicted"/>
<evidence type="ECO:0000256" key="1">
    <source>
        <dbReference type="SAM" id="MobiDB-lite"/>
    </source>
</evidence>
<gene>
    <name evidence="2" type="ORF">BS47DRAFT_1166302</name>
</gene>
<comment type="caution">
    <text evidence="2">The sequence shown here is derived from an EMBL/GenBank/DDBJ whole genome shotgun (WGS) entry which is preliminary data.</text>
</comment>
<evidence type="ECO:0000313" key="3">
    <source>
        <dbReference type="Proteomes" id="UP000886523"/>
    </source>
</evidence>
<evidence type="ECO:0000313" key="2">
    <source>
        <dbReference type="EMBL" id="KAF9511519.1"/>
    </source>
</evidence>
<organism evidence="2 3">
    <name type="scientific">Hydnum rufescens UP504</name>
    <dbReference type="NCBI Taxonomy" id="1448309"/>
    <lineage>
        <taxon>Eukaryota</taxon>
        <taxon>Fungi</taxon>
        <taxon>Dikarya</taxon>
        <taxon>Basidiomycota</taxon>
        <taxon>Agaricomycotina</taxon>
        <taxon>Agaricomycetes</taxon>
        <taxon>Cantharellales</taxon>
        <taxon>Hydnaceae</taxon>
        <taxon>Hydnum</taxon>
    </lineage>
</organism>
<protein>
    <submittedName>
        <fullName evidence="2">Uncharacterized protein</fullName>
    </submittedName>
</protein>
<reference evidence="2" key="1">
    <citation type="journal article" date="2020" name="Nat. Commun.">
        <title>Large-scale genome sequencing of mycorrhizal fungi provides insights into the early evolution of symbiotic traits.</title>
        <authorList>
            <person name="Miyauchi S."/>
            <person name="Kiss E."/>
            <person name="Kuo A."/>
            <person name="Drula E."/>
            <person name="Kohler A."/>
            <person name="Sanchez-Garcia M."/>
            <person name="Morin E."/>
            <person name="Andreopoulos B."/>
            <person name="Barry K.W."/>
            <person name="Bonito G."/>
            <person name="Buee M."/>
            <person name="Carver A."/>
            <person name="Chen C."/>
            <person name="Cichocki N."/>
            <person name="Clum A."/>
            <person name="Culley D."/>
            <person name="Crous P.W."/>
            <person name="Fauchery L."/>
            <person name="Girlanda M."/>
            <person name="Hayes R.D."/>
            <person name="Keri Z."/>
            <person name="LaButti K."/>
            <person name="Lipzen A."/>
            <person name="Lombard V."/>
            <person name="Magnuson J."/>
            <person name="Maillard F."/>
            <person name="Murat C."/>
            <person name="Nolan M."/>
            <person name="Ohm R.A."/>
            <person name="Pangilinan J."/>
            <person name="Pereira M.F."/>
            <person name="Perotto S."/>
            <person name="Peter M."/>
            <person name="Pfister S."/>
            <person name="Riley R."/>
            <person name="Sitrit Y."/>
            <person name="Stielow J.B."/>
            <person name="Szollosi G."/>
            <person name="Zifcakova L."/>
            <person name="Stursova M."/>
            <person name="Spatafora J.W."/>
            <person name="Tedersoo L."/>
            <person name="Vaario L.M."/>
            <person name="Yamada A."/>
            <person name="Yan M."/>
            <person name="Wang P."/>
            <person name="Xu J."/>
            <person name="Bruns T."/>
            <person name="Baldrian P."/>
            <person name="Vilgalys R."/>
            <person name="Dunand C."/>
            <person name="Henrissat B."/>
            <person name="Grigoriev I.V."/>
            <person name="Hibbett D."/>
            <person name="Nagy L.G."/>
            <person name="Martin F.M."/>
        </authorList>
    </citation>
    <scope>NUCLEOTIDE SEQUENCE</scope>
    <source>
        <strain evidence="2">UP504</strain>
    </source>
</reference>
<name>A0A9P6AT25_9AGAM</name>
<accession>A0A9P6AT25</accession>
<dbReference type="Proteomes" id="UP000886523">
    <property type="component" value="Unassembled WGS sequence"/>
</dbReference>